<keyword evidence="3" id="KW-1185">Reference proteome</keyword>
<organism evidence="2 3">
    <name type="scientific">Marmota monax</name>
    <name type="common">Woodchuck</name>
    <dbReference type="NCBI Taxonomy" id="9995"/>
    <lineage>
        <taxon>Eukaryota</taxon>
        <taxon>Metazoa</taxon>
        <taxon>Chordata</taxon>
        <taxon>Craniata</taxon>
        <taxon>Vertebrata</taxon>
        <taxon>Euteleostomi</taxon>
        <taxon>Mammalia</taxon>
        <taxon>Eutheria</taxon>
        <taxon>Euarchontoglires</taxon>
        <taxon>Glires</taxon>
        <taxon>Rodentia</taxon>
        <taxon>Sciuromorpha</taxon>
        <taxon>Sciuridae</taxon>
        <taxon>Xerinae</taxon>
        <taxon>Marmotini</taxon>
        <taxon>Marmota</taxon>
    </lineage>
</organism>
<evidence type="ECO:0000313" key="3">
    <source>
        <dbReference type="Proteomes" id="UP000335636"/>
    </source>
</evidence>
<dbReference type="Proteomes" id="UP000335636">
    <property type="component" value="Unassembled WGS sequence"/>
</dbReference>
<dbReference type="EMBL" id="CABDUW010008797">
    <property type="protein sequence ID" value="VTJ91489.1"/>
    <property type="molecule type" value="Genomic_DNA"/>
</dbReference>
<dbReference type="AlphaFoldDB" id="A0A5E4DID3"/>
<evidence type="ECO:0000256" key="1">
    <source>
        <dbReference type="ARBA" id="ARBA00022729"/>
    </source>
</evidence>
<dbReference type="InterPro" id="IPR052387">
    <property type="entry name" value="Fibrocystin"/>
</dbReference>
<feature type="non-terminal residue" evidence="2">
    <location>
        <position position="1"/>
    </location>
</feature>
<keyword evidence="1" id="KW-0732">Signal</keyword>
<gene>
    <name evidence="2" type="ORF">MONAX_5E019389</name>
</gene>
<feature type="non-terminal residue" evidence="2">
    <location>
        <position position="244"/>
    </location>
</feature>
<comment type="caution">
    <text evidence="2">The sequence shown here is derived from an EMBL/GenBank/DDBJ whole genome shotgun (WGS) entry which is preliminary data.</text>
</comment>
<accession>A0A5E4DID3</accession>
<reference evidence="2" key="1">
    <citation type="submission" date="2019-04" db="EMBL/GenBank/DDBJ databases">
        <authorList>
            <person name="Alioto T."/>
            <person name="Alioto T."/>
        </authorList>
    </citation>
    <scope>NUCLEOTIDE SEQUENCE [LARGE SCALE GENOMIC DNA]</scope>
</reference>
<evidence type="ECO:0000313" key="2">
    <source>
        <dbReference type="EMBL" id="VTJ91489.1"/>
    </source>
</evidence>
<protein>
    <submittedName>
        <fullName evidence="2">Uncharacterized protein</fullName>
    </submittedName>
</protein>
<sequence>VEVASVGVGTADWFDSWEQNGNEGPWQQKTAKLELLGGAKYYLEAEHYGTAPSRGMRIGVQIHNTWLNPDVVTTYLREKHQIRVQAQKLPEIQMLNVSGRDNLFLMWDNVSSQPIPANATAHQIQTTIEELLAVKCTLEPLSANILLRLGFEQGLEGSSSDGDITSGTEPFCGRFSLRQPRQLVLTPTVTQMSYRLDEYPHMCIAYKGYMNKILKMTVSFTIGFQTIKKKNSTCDWSLPGTSPE</sequence>
<dbReference type="PANTHER" id="PTHR46769:SF1">
    <property type="entry name" value="FIBROCYSTIN"/>
    <property type="match status" value="1"/>
</dbReference>
<name>A0A5E4DID3_MARMO</name>
<proteinExistence type="predicted"/>
<dbReference type="PANTHER" id="PTHR46769">
    <property type="entry name" value="POLYCYSTIC KIDNEY AND HEPATIC DISEASE 1 (AUTOSOMAL RECESSIVE)-LIKE 1"/>
    <property type="match status" value="1"/>
</dbReference>